<organism evidence="2 3">
    <name type="scientific">Sebaldella termitidis (strain ATCC 33386 / NCTC 11300)</name>
    <dbReference type="NCBI Taxonomy" id="526218"/>
    <lineage>
        <taxon>Bacteria</taxon>
        <taxon>Fusobacteriati</taxon>
        <taxon>Fusobacteriota</taxon>
        <taxon>Fusobacteriia</taxon>
        <taxon>Fusobacteriales</taxon>
        <taxon>Leptotrichiaceae</taxon>
        <taxon>Sebaldella</taxon>
    </lineage>
</organism>
<evidence type="ECO:0000313" key="2">
    <source>
        <dbReference type="EMBL" id="ACZ09235.1"/>
    </source>
</evidence>
<dbReference type="Proteomes" id="UP000000845">
    <property type="component" value="Chromosome"/>
</dbReference>
<protein>
    <submittedName>
        <fullName evidence="2">Uncharacterized protein</fullName>
    </submittedName>
</protein>
<name>D1AL92_SEBTE</name>
<keyword evidence="1" id="KW-0732">Signal</keyword>
<dbReference type="eggNOG" id="COG3678">
    <property type="taxonomic scope" value="Bacteria"/>
</dbReference>
<sequence length="106" mass="12189">MKRILIMFSLMTLLAVSAFAKTSINKVTNVKTAVSSSQNLDFSEEQKKQIKLVQDQYMTEVQKIENMNVSQQDKEEAHKQAILKSRDRLSQILTPEQMKILMNSNL</sequence>
<dbReference type="HOGENOM" id="CLU_2221388_0_0_0"/>
<proteinExistence type="predicted"/>
<accession>D1AL92</accession>
<reference evidence="3" key="1">
    <citation type="submission" date="2009-09" db="EMBL/GenBank/DDBJ databases">
        <title>The complete chromosome of Sebaldella termitidis ATCC 33386.</title>
        <authorList>
            <consortium name="US DOE Joint Genome Institute (JGI-PGF)"/>
            <person name="Lucas S."/>
            <person name="Copeland A."/>
            <person name="Lapidus A."/>
            <person name="Glavina del Rio T."/>
            <person name="Dalin E."/>
            <person name="Tice H."/>
            <person name="Bruce D."/>
            <person name="Goodwin L."/>
            <person name="Pitluck S."/>
            <person name="Kyrpides N."/>
            <person name="Mavromatis K."/>
            <person name="Ivanova N."/>
            <person name="Mikhailova N."/>
            <person name="Sims D."/>
            <person name="Meincke L."/>
            <person name="Brettin T."/>
            <person name="Detter J.C."/>
            <person name="Han C."/>
            <person name="Larimer F."/>
            <person name="Land M."/>
            <person name="Hauser L."/>
            <person name="Markowitz V."/>
            <person name="Cheng J.F."/>
            <person name="Hugenholtz P."/>
            <person name="Woyke T."/>
            <person name="Wu D."/>
            <person name="Eisen J.A."/>
        </authorList>
    </citation>
    <scope>NUCLEOTIDE SEQUENCE [LARGE SCALE GENOMIC DNA]</scope>
    <source>
        <strain evidence="3">ATCC 33386 / NCTC 11300</strain>
    </source>
</reference>
<feature type="chain" id="PRO_5003019799" evidence="1">
    <location>
        <begin position="21"/>
        <end position="106"/>
    </location>
</feature>
<keyword evidence="3" id="KW-1185">Reference proteome</keyword>
<feature type="signal peptide" evidence="1">
    <location>
        <begin position="1"/>
        <end position="20"/>
    </location>
</feature>
<dbReference type="EMBL" id="CP001739">
    <property type="protein sequence ID" value="ACZ09235.1"/>
    <property type="molecule type" value="Genomic_DNA"/>
</dbReference>
<gene>
    <name evidence="2" type="ordered locus">Sterm_2382</name>
</gene>
<dbReference type="AlphaFoldDB" id="D1AL92"/>
<dbReference type="RefSeq" id="WP_012861829.1">
    <property type="nucleotide sequence ID" value="NC_013517.1"/>
</dbReference>
<evidence type="ECO:0000256" key="1">
    <source>
        <dbReference type="SAM" id="SignalP"/>
    </source>
</evidence>
<evidence type="ECO:0000313" key="3">
    <source>
        <dbReference type="Proteomes" id="UP000000845"/>
    </source>
</evidence>
<reference evidence="2 3" key="2">
    <citation type="journal article" date="2010" name="Stand. Genomic Sci.">
        <title>Complete genome sequence of Sebaldella termitidis type strain (NCTC 11300).</title>
        <authorList>
            <person name="Harmon-Smith M."/>
            <person name="Celia L."/>
            <person name="Chertkov O."/>
            <person name="Lapidus A."/>
            <person name="Copeland A."/>
            <person name="Glavina Del Rio T."/>
            <person name="Nolan M."/>
            <person name="Lucas S."/>
            <person name="Tice H."/>
            <person name="Cheng J.F."/>
            <person name="Han C."/>
            <person name="Detter J.C."/>
            <person name="Bruce D."/>
            <person name="Goodwin L."/>
            <person name="Pitluck S."/>
            <person name="Pati A."/>
            <person name="Liolios K."/>
            <person name="Ivanova N."/>
            <person name="Mavromatis K."/>
            <person name="Mikhailova N."/>
            <person name="Chen A."/>
            <person name="Palaniappan K."/>
            <person name="Land M."/>
            <person name="Hauser L."/>
            <person name="Chang Y.J."/>
            <person name="Jeffries C.D."/>
            <person name="Brettin T."/>
            <person name="Goker M."/>
            <person name="Beck B."/>
            <person name="Bristow J."/>
            <person name="Eisen J.A."/>
            <person name="Markowitz V."/>
            <person name="Hugenholtz P."/>
            <person name="Kyrpides N.C."/>
            <person name="Klenk H.P."/>
            <person name="Chen F."/>
        </authorList>
    </citation>
    <scope>NUCLEOTIDE SEQUENCE [LARGE SCALE GENOMIC DNA]</scope>
    <source>
        <strain evidence="3">ATCC 33386 / NCTC 11300</strain>
    </source>
</reference>
<dbReference type="KEGG" id="str:Sterm_2382"/>